<evidence type="ECO:0000313" key="5">
    <source>
        <dbReference type="Proteomes" id="UP000053558"/>
    </source>
</evidence>
<dbReference type="OrthoDB" id="8922241at2759"/>
<proteinExistence type="predicted"/>
<dbReference type="GO" id="GO:0008270">
    <property type="term" value="F:zinc ion binding"/>
    <property type="evidence" value="ECO:0007669"/>
    <property type="project" value="UniProtKB-KW"/>
</dbReference>
<comment type="caution">
    <text evidence="4">The sequence shown here is derived from an EMBL/GenBank/DDBJ whole genome shotgun (WGS) entry which is preliminary data.</text>
</comment>
<feature type="compositionally biased region" description="Polar residues" evidence="2">
    <location>
        <begin position="38"/>
        <end position="48"/>
    </location>
</feature>
<dbReference type="AlphaFoldDB" id="A0A5M3MW64"/>
<dbReference type="InterPro" id="IPR013087">
    <property type="entry name" value="Znf_C2H2_type"/>
</dbReference>
<dbReference type="PROSITE" id="PS50157">
    <property type="entry name" value="ZINC_FINGER_C2H2_2"/>
    <property type="match status" value="1"/>
</dbReference>
<feature type="region of interest" description="Disordered" evidence="2">
    <location>
        <begin position="88"/>
        <end position="107"/>
    </location>
</feature>
<gene>
    <name evidence="4" type="ORF">CONPUDRAFT_164341</name>
</gene>
<dbReference type="OMA" id="ANHHASY"/>
<keyword evidence="1" id="KW-0863">Zinc-finger</keyword>
<feature type="region of interest" description="Disordered" evidence="2">
    <location>
        <begin position="112"/>
        <end position="261"/>
    </location>
</feature>
<keyword evidence="5" id="KW-1185">Reference proteome</keyword>
<evidence type="ECO:0000313" key="4">
    <source>
        <dbReference type="EMBL" id="EIW83383.1"/>
    </source>
</evidence>
<keyword evidence="1" id="KW-0479">Metal-binding</keyword>
<dbReference type="Gene3D" id="3.30.160.60">
    <property type="entry name" value="Classic Zinc Finger"/>
    <property type="match status" value="1"/>
</dbReference>
<dbReference type="PROSITE" id="PS00028">
    <property type="entry name" value="ZINC_FINGER_C2H2_1"/>
    <property type="match status" value="1"/>
</dbReference>
<feature type="domain" description="C2H2-type" evidence="3">
    <location>
        <begin position="263"/>
        <end position="291"/>
    </location>
</feature>
<dbReference type="InterPro" id="IPR036236">
    <property type="entry name" value="Znf_C2H2_sf"/>
</dbReference>
<dbReference type="RefSeq" id="XP_007767161.1">
    <property type="nucleotide sequence ID" value="XM_007768971.1"/>
</dbReference>
<feature type="compositionally biased region" description="Low complexity" evidence="2">
    <location>
        <begin position="49"/>
        <end position="60"/>
    </location>
</feature>
<reference evidence="5" key="1">
    <citation type="journal article" date="2012" name="Science">
        <title>The Paleozoic origin of enzymatic lignin decomposition reconstructed from 31 fungal genomes.</title>
        <authorList>
            <person name="Floudas D."/>
            <person name="Binder M."/>
            <person name="Riley R."/>
            <person name="Barry K."/>
            <person name="Blanchette R.A."/>
            <person name="Henrissat B."/>
            <person name="Martinez A.T."/>
            <person name="Otillar R."/>
            <person name="Spatafora J.W."/>
            <person name="Yadav J.S."/>
            <person name="Aerts A."/>
            <person name="Benoit I."/>
            <person name="Boyd A."/>
            <person name="Carlson A."/>
            <person name="Copeland A."/>
            <person name="Coutinho P.M."/>
            <person name="de Vries R.P."/>
            <person name="Ferreira P."/>
            <person name="Findley K."/>
            <person name="Foster B."/>
            <person name="Gaskell J."/>
            <person name="Glotzer D."/>
            <person name="Gorecki P."/>
            <person name="Heitman J."/>
            <person name="Hesse C."/>
            <person name="Hori C."/>
            <person name="Igarashi K."/>
            <person name="Jurgens J.A."/>
            <person name="Kallen N."/>
            <person name="Kersten P."/>
            <person name="Kohler A."/>
            <person name="Kuees U."/>
            <person name="Kumar T.K.A."/>
            <person name="Kuo A."/>
            <person name="LaButti K."/>
            <person name="Larrondo L.F."/>
            <person name="Lindquist E."/>
            <person name="Ling A."/>
            <person name="Lombard V."/>
            <person name="Lucas S."/>
            <person name="Lundell T."/>
            <person name="Martin R."/>
            <person name="McLaughlin D.J."/>
            <person name="Morgenstern I."/>
            <person name="Morin E."/>
            <person name="Murat C."/>
            <person name="Nagy L.G."/>
            <person name="Nolan M."/>
            <person name="Ohm R.A."/>
            <person name="Patyshakuliyeva A."/>
            <person name="Rokas A."/>
            <person name="Ruiz-Duenas F.J."/>
            <person name="Sabat G."/>
            <person name="Salamov A."/>
            <person name="Samejima M."/>
            <person name="Schmutz J."/>
            <person name="Slot J.C."/>
            <person name="St John F."/>
            <person name="Stenlid J."/>
            <person name="Sun H."/>
            <person name="Sun S."/>
            <person name="Syed K."/>
            <person name="Tsang A."/>
            <person name="Wiebenga A."/>
            <person name="Young D."/>
            <person name="Pisabarro A."/>
            <person name="Eastwood D.C."/>
            <person name="Martin F."/>
            <person name="Cullen D."/>
            <person name="Grigoriev I.V."/>
            <person name="Hibbett D.S."/>
        </authorList>
    </citation>
    <scope>NUCLEOTIDE SEQUENCE [LARGE SCALE GENOMIC DNA]</scope>
    <source>
        <strain evidence="5">RWD-64-598 SS2</strain>
    </source>
</reference>
<evidence type="ECO:0000259" key="3">
    <source>
        <dbReference type="PROSITE" id="PS50157"/>
    </source>
</evidence>
<dbReference type="Pfam" id="PF00096">
    <property type="entry name" value="zf-C2H2"/>
    <property type="match status" value="1"/>
</dbReference>
<feature type="compositionally biased region" description="Polar residues" evidence="2">
    <location>
        <begin position="8"/>
        <end position="26"/>
    </location>
</feature>
<feature type="compositionally biased region" description="Polar residues" evidence="2">
    <location>
        <begin position="133"/>
        <end position="152"/>
    </location>
</feature>
<dbReference type="SUPFAM" id="SSF57667">
    <property type="entry name" value="beta-beta-alpha zinc fingers"/>
    <property type="match status" value="1"/>
</dbReference>
<feature type="compositionally biased region" description="Low complexity" evidence="2">
    <location>
        <begin position="228"/>
        <end position="258"/>
    </location>
</feature>
<feature type="compositionally biased region" description="Low complexity" evidence="2">
    <location>
        <begin position="189"/>
        <end position="215"/>
    </location>
</feature>
<keyword evidence="1" id="KW-0862">Zinc</keyword>
<feature type="region of interest" description="Disordered" evidence="2">
    <location>
        <begin position="1"/>
        <end position="68"/>
    </location>
</feature>
<feature type="compositionally biased region" description="Low complexity" evidence="2">
    <location>
        <begin position="88"/>
        <end position="105"/>
    </location>
</feature>
<dbReference type="EMBL" id="JH711576">
    <property type="protein sequence ID" value="EIW83383.1"/>
    <property type="molecule type" value="Genomic_DNA"/>
</dbReference>
<dbReference type="KEGG" id="cput:CONPUDRAFT_164341"/>
<organism evidence="4 5">
    <name type="scientific">Coniophora puteana (strain RWD-64-598)</name>
    <name type="common">Brown rot fungus</name>
    <dbReference type="NCBI Taxonomy" id="741705"/>
    <lineage>
        <taxon>Eukaryota</taxon>
        <taxon>Fungi</taxon>
        <taxon>Dikarya</taxon>
        <taxon>Basidiomycota</taxon>
        <taxon>Agaricomycotina</taxon>
        <taxon>Agaricomycetes</taxon>
        <taxon>Agaricomycetidae</taxon>
        <taxon>Boletales</taxon>
        <taxon>Coniophorineae</taxon>
        <taxon>Coniophoraceae</taxon>
        <taxon>Coniophora</taxon>
    </lineage>
</organism>
<name>A0A5M3MW64_CONPW</name>
<evidence type="ECO:0000256" key="2">
    <source>
        <dbReference type="SAM" id="MobiDB-lite"/>
    </source>
</evidence>
<accession>A0A5M3MW64</accession>
<dbReference type="Proteomes" id="UP000053558">
    <property type="component" value="Unassembled WGS sequence"/>
</dbReference>
<dbReference type="GeneID" id="19205102"/>
<protein>
    <recommendedName>
        <fullName evidence="3">C2H2-type domain-containing protein</fullName>
    </recommendedName>
</protein>
<sequence length="329" mass="35480">MDHYHHYSANNQEPHASSQYQGQSPSAPVPANHHASYHPSSGAYSNAYSQSPVSQQLPSLNTVVPGTSMTPPAGTSLIPGYATHAPAYGSQSYPSPQSPSATSYQTASFQVQSYDQPSGTGPSPQAAQQQQQHFVPTPSQAYQHQQTYSGSQGPMPRRRSNVDPYYYVSPNPQTSSAHPVSPTRHAHSHSYSQPHSQPLPSHGRSHSVSSTSSPRALPAIQPAPYAPSPGALGSPGGSAPTAGPSSPPSMHMSGSASPTTDRFQCELCERTFTRLHDRRRHYDTVHSQTPGHRCRCGKVFSRADSLKRHHDHGCEEAQRVPSHLDPVYE</sequence>
<evidence type="ECO:0000256" key="1">
    <source>
        <dbReference type="PROSITE-ProRule" id="PRU00042"/>
    </source>
</evidence>
<feature type="compositionally biased region" description="Polar residues" evidence="2">
    <location>
        <begin position="112"/>
        <end position="123"/>
    </location>
</feature>